<dbReference type="OMA" id="AAFKHSW"/>
<keyword evidence="14" id="KW-0812">Transmembrane</keyword>
<dbReference type="VEuPathDB" id="FungiDB:LELG_01334"/>
<evidence type="ECO:0000256" key="9">
    <source>
        <dbReference type="ARBA" id="ARBA00048605"/>
    </source>
</evidence>
<dbReference type="InterPro" id="IPR012341">
    <property type="entry name" value="6hp_glycosidase-like_sf"/>
</dbReference>
<evidence type="ECO:0000256" key="14">
    <source>
        <dbReference type="SAM" id="Phobius"/>
    </source>
</evidence>
<dbReference type="GO" id="GO:0005975">
    <property type="term" value="P:carbohydrate metabolic process"/>
    <property type="evidence" value="ECO:0007669"/>
    <property type="project" value="InterPro"/>
</dbReference>
<dbReference type="STRING" id="379508.A5DVE8"/>
<dbReference type="GO" id="GO:0004571">
    <property type="term" value="F:mannosyl-oligosaccharide 1,2-alpha-mannosidase activity"/>
    <property type="evidence" value="ECO:0007669"/>
    <property type="project" value="UniProtKB-EC"/>
</dbReference>
<feature type="active site" evidence="10">
    <location>
        <position position="453"/>
    </location>
</feature>
<dbReference type="eggNOG" id="KOG2431">
    <property type="taxonomic scope" value="Eukaryota"/>
</dbReference>
<evidence type="ECO:0000256" key="8">
    <source>
        <dbReference type="ARBA" id="ARBA00047669"/>
    </source>
</evidence>
<evidence type="ECO:0000256" key="3">
    <source>
        <dbReference type="ARBA" id="ARBA00007658"/>
    </source>
</evidence>
<dbReference type="Gene3D" id="1.50.10.10">
    <property type="match status" value="1"/>
</dbReference>
<name>A5DVE8_LODEL</name>
<dbReference type="Pfam" id="PF01532">
    <property type="entry name" value="Glyco_hydro_47"/>
    <property type="match status" value="1"/>
</dbReference>
<evidence type="ECO:0000256" key="6">
    <source>
        <dbReference type="ARBA" id="ARBA00022837"/>
    </source>
</evidence>
<evidence type="ECO:0000256" key="12">
    <source>
        <dbReference type="PIRSR" id="PIRSR601382-3"/>
    </source>
</evidence>
<organism evidence="15 16">
    <name type="scientific">Lodderomyces elongisporus (strain ATCC 11503 / CBS 2605 / JCM 1781 / NBRC 1676 / NRRL YB-4239)</name>
    <name type="common">Yeast</name>
    <name type="synonym">Saccharomyces elongisporus</name>
    <dbReference type="NCBI Taxonomy" id="379508"/>
    <lineage>
        <taxon>Eukaryota</taxon>
        <taxon>Fungi</taxon>
        <taxon>Dikarya</taxon>
        <taxon>Ascomycota</taxon>
        <taxon>Saccharomycotina</taxon>
        <taxon>Pichiomycetes</taxon>
        <taxon>Debaryomycetaceae</taxon>
        <taxon>Candida/Lodderomyces clade</taxon>
        <taxon>Lodderomyces</taxon>
    </lineage>
</organism>
<dbReference type="InterPro" id="IPR036026">
    <property type="entry name" value="Seven-hairpin_glycosidases"/>
</dbReference>
<evidence type="ECO:0000313" key="15">
    <source>
        <dbReference type="EMBL" id="EDK43156.1"/>
    </source>
</evidence>
<accession>A5DVE8</accession>
<feature type="transmembrane region" description="Helical" evidence="14">
    <location>
        <begin position="43"/>
        <end position="61"/>
    </location>
</feature>
<evidence type="ECO:0000256" key="7">
    <source>
        <dbReference type="ARBA" id="ARBA00023157"/>
    </source>
</evidence>
<dbReference type="PANTHER" id="PTHR11742">
    <property type="entry name" value="MANNOSYL-OLIGOSACCHARIDE ALPHA-1,2-MANNOSIDASE-RELATED"/>
    <property type="match status" value="1"/>
</dbReference>
<dbReference type="GO" id="GO:0016020">
    <property type="term" value="C:membrane"/>
    <property type="evidence" value="ECO:0007669"/>
    <property type="project" value="InterPro"/>
</dbReference>
<dbReference type="EC" id="3.2.1.-" evidence="13"/>
<dbReference type="OrthoDB" id="8118055at2759"/>
<evidence type="ECO:0000313" key="16">
    <source>
        <dbReference type="Proteomes" id="UP000001996"/>
    </source>
</evidence>
<dbReference type="FunCoup" id="A5DVE8">
    <property type="interactions" value="830"/>
</dbReference>
<evidence type="ECO:0000256" key="1">
    <source>
        <dbReference type="ARBA" id="ARBA00001913"/>
    </source>
</evidence>
<dbReference type="PRINTS" id="PR00747">
    <property type="entry name" value="GLYHDRLASE47"/>
</dbReference>
<keyword evidence="7 12" id="KW-1015">Disulfide bond</keyword>
<gene>
    <name evidence="15" type="ORF">LELG_01334</name>
</gene>
<evidence type="ECO:0000256" key="10">
    <source>
        <dbReference type="PIRSR" id="PIRSR601382-1"/>
    </source>
</evidence>
<evidence type="ECO:0000256" key="11">
    <source>
        <dbReference type="PIRSR" id="PIRSR601382-2"/>
    </source>
</evidence>
<proteinExistence type="inferred from homology"/>
<comment type="catalytic activity">
    <reaction evidence="8">
        <text>N(4)-(alpha-D-Man-(1-&gt;2)-alpha-D-Man-(1-&gt;2)-alpha-D-Man-(1-&gt;3)-[alpha-D-Man-(1-&gt;3)-[alpha-D-Man-(1-&gt;2)-alpha-D-Man-(1-&gt;6)]-alpha-D-Man-(1-&gt;6)]-beta-D-Man-(1-&gt;4)-beta-D-GlcNAc-(1-&gt;4)-beta-D-GlcNAc)-L-asparaginyl-[protein] (N-glucan mannose isomer 8A1,2,3B1,3) + 3 H2O = N(4)-(alpha-D-Man-(1-&gt;3)-[alpha-D-Man-(1-&gt;3)-[alpha-D-Man-(1-&gt;6)]-alpha-D-Man-(1-&gt;6)]-beta-D-Man-(1-&gt;4)-beta-D-GlcNAc-(1-&gt;4)-beta-D-GlcNAc)-L-asparaginyl-[protein] (N-glucan mannose isomer 5A1,2) + 3 beta-D-mannose</text>
        <dbReference type="Rhea" id="RHEA:56028"/>
        <dbReference type="Rhea" id="RHEA-COMP:14358"/>
        <dbReference type="Rhea" id="RHEA-COMP:14367"/>
        <dbReference type="ChEBI" id="CHEBI:15377"/>
        <dbReference type="ChEBI" id="CHEBI:28563"/>
        <dbReference type="ChEBI" id="CHEBI:59087"/>
        <dbReference type="ChEBI" id="CHEBI:60628"/>
        <dbReference type="EC" id="3.2.1.113"/>
    </reaction>
</comment>
<feature type="disulfide bond" evidence="12">
    <location>
        <begin position="367"/>
        <end position="410"/>
    </location>
</feature>
<keyword evidence="13" id="KW-0326">Glycosidase</keyword>
<dbReference type="PANTHER" id="PTHR11742:SF55">
    <property type="entry name" value="ENDOPLASMIC RETICULUM MANNOSYL-OLIGOSACCHARIDE 1,2-ALPHA-MANNOSIDASE"/>
    <property type="match status" value="1"/>
</dbReference>
<dbReference type="InterPro" id="IPR050749">
    <property type="entry name" value="Glycosyl_Hydrolase_47"/>
</dbReference>
<keyword evidence="16" id="KW-1185">Reference proteome</keyword>
<keyword evidence="4 11" id="KW-0479">Metal-binding</keyword>
<dbReference type="GO" id="GO:0036503">
    <property type="term" value="P:ERAD pathway"/>
    <property type="evidence" value="ECO:0007669"/>
    <property type="project" value="UniProtKB-ARBA"/>
</dbReference>
<reference evidence="15 16" key="1">
    <citation type="journal article" date="2009" name="Nature">
        <title>Evolution of pathogenicity and sexual reproduction in eight Candida genomes.</title>
        <authorList>
            <person name="Butler G."/>
            <person name="Rasmussen M.D."/>
            <person name="Lin M.F."/>
            <person name="Santos M.A."/>
            <person name="Sakthikumar S."/>
            <person name="Munro C.A."/>
            <person name="Rheinbay E."/>
            <person name="Grabherr M."/>
            <person name="Forche A."/>
            <person name="Reedy J.L."/>
            <person name="Agrafioti I."/>
            <person name="Arnaud M.B."/>
            <person name="Bates S."/>
            <person name="Brown A.J."/>
            <person name="Brunke S."/>
            <person name="Costanzo M.C."/>
            <person name="Fitzpatrick D.A."/>
            <person name="de Groot P.W."/>
            <person name="Harris D."/>
            <person name="Hoyer L.L."/>
            <person name="Hube B."/>
            <person name="Klis F.M."/>
            <person name="Kodira C."/>
            <person name="Lennard N."/>
            <person name="Logue M.E."/>
            <person name="Martin R."/>
            <person name="Neiman A.M."/>
            <person name="Nikolaou E."/>
            <person name="Quail M.A."/>
            <person name="Quinn J."/>
            <person name="Santos M.C."/>
            <person name="Schmitzberger F.F."/>
            <person name="Sherlock G."/>
            <person name="Shah P."/>
            <person name="Silverstein K.A."/>
            <person name="Skrzypek M.S."/>
            <person name="Soll D."/>
            <person name="Staggs R."/>
            <person name="Stansfield I."/>
            <person name="Stumpf M.P."/>
            <person name="Sudbery P.E."/>
            <person name="Srikantha T."/>
            <person name="Zeng Q."/>
            <person name="Berman J."/>
            <person name="Berriman M."/>
            <person name="Heitman J."/>
            <person name="Gow N.A."/>
            <person name="Lorenz M.C."/>
            <person name="Birren B.W."/>
            <person name="Kellis M."/>
            <person name="Cuomo C.A."/>
        </authorList>
    </citation>
    <scope>NUCLEOTIDE SEQUENCE [LARGE SCALE GENOMIC DNA]</scope>
    <source>
        <strain evidence="16">ATCC 11503 / BCRC 21390 / CBS 2605 / JCM 1781 / NBRC 1676 / NRRL YB-4239</strain>
    </source>
</reference>
<dbReference type="EMBL" id="CH981525">
    <property type="protein sequence ID" value="EDK43156.1"/>
    <property type="molecule type" value="Genomic_DNA"/>
</dbReference>
<comment type="similarity">
    <text evidence="3 13">Belongs to the glycosyl hydrolase 47 family.</text>
</comment>
<dbReference type="KEGG" id="lel:PVL30_001305"/>
<dbReference type="AlphaFoldDB" id="A5DVE8"/>
<evidence type="ECO:0000256" key="2">
    <source>
        <dbReference type="ARBA" id="ARBA00004922"/>
    </source>
</evidence>
<comment type="pathway">
    <text evidence="2">Protein modification; protein glycosylation.</text>
</comment>
<dbReference type="Proteomes" id="UP000001996">
    <property type="component" value="Unassembled WGS sequence"/>
</dbReference>
<dbReference type="InterPro" id="IPR001382">
    <property type="entry name" value="Glyco_hydro_47"/>
</dbReference>
<evidence type="ECO:0000256" key="5">
    <source>
        <dbReference type="ARBA" id="ARBA00022801"/>
    </source>
</evidence>
<keyword evidence="5 13" id="KW-0378">Hydrolase</keyword>
<dbReference type="HOGENOM" id="CLU_003818_3_0_1"/>
<dbReference type="SUPFAM" id="SSF48225">
    <property type="entry name" value="Seven-hairpin glycosidases"/>
    <property type="match status" value="1"/>
</dbReference>
<feature type="active site" description="Proton donor" evidence="10">
    <location>
        <position position="425"/>
    </location>
</feature>
<keyword evidence="14" id="KW-1133">Transmembrane helix</keyword>
<keyword evidence="14" id="KW-0472">Membrane</keyword>
<evidence type="ECO:0000256" key="13">
    <source>
        <dbReference type="RuleBase" id="RU361193"/>
    </source>
</evidence>
<evidence type="ECO:0000256" key="4">
    <source>
        <dbReference type="ARBA" id="ARBA00022723"/>
    </source>
</evidence>
<dbReference type="GO" id="GO:0005783">
    <property type="term" value="C:endoplasmic reticulum"/>
    <property type="evidence" value="ECO:0007669"/>
    <property type="project" value="TreeGrafter"/>
</dbReference>
<dbReference type="InParanoid" id="A5DVE8"/>
<keyword evidence="6 11" id="KW-0106">Calcium</keyword>
<sequence length="569" mass="65540">MSFNITHGNTYKDKPTGRSLPLYYSRHFAPTTNFKTKNKKRIMLLKGFLLSVVLYLIYYFASHTLNNLQFTLFNNEVDWKDVQLKVRQAMLDSWHTYEKHGWGTDVYHPLLETGENMGPKPLGWMIVDSIDTLMIMDCPEEVERARLWIKDVDYKFNYEVNNFETTIRMLGGLLSAYHLSNEDEVYLNKAIELASSLAGAYDSPSGLPYASVNLQTGKGIKNHVDNGASSTAEVATLQLELKYLAKLTGDVQWWDKAQKIMQVLDSNNVVDGLVPIYVNVDTGKYQGKLIRLGSRGDSYYEYLIKQYLQTGESVYYEMYRESVEGVRKHLVGKSKPSGLTFIGELERGVINGGGLSALSNKMDHLVCFYGGTLAVGATKGLVLEEARKQPWWDAEREAHFKLGEELTYTCYKMYHDVDATGLSPEIVVFNNDPEKDTDFYIKRLDRHNLQRPETVELLFYLYRITGDEKYRQWGYEIFNNFMKYTKVVNDKGEVSFTSLNDVTSFNQDGSPKMRDNTESFWFAETLKYLYLLFDDADTIDLREYVFNTEAHPLPVFKPDEGFKTWSRAK</sequence>
<protein>
    <recommendedName>
        <fullName evidence="13">alpha-1,2-Mannosidase</fullName>
        <ecNumber evidence="13">3.2.1.-</ecNumber>
    </recommendedName>
</protein>
<comment type="cofactor">
    <cofactor evidence="1 11">
        <name>Ca(2+)</name>
        <dbReference type="ChEBI" id="CHEBI:29108"/>
    </cofactor>
</comment>
<dbReference type="GeneID" id="5234648"/>
<comment type="catalytic activity">
    <reaction evidence="9">
        <text>N(4)-(alpha-D-Man-(1-&gt;2)-alpha-D-Man-(1-&gt;2)-alpha-D-Man-(1-&gt;3)-[alpha-D-Man-(1-&gt;2)-alpha-D-Man-(1-&gt;3)-[alpha-D-Man-(1-&gt;2)-alpha-D-Man-(1-&gt;6)]-alpha-D-Man-(1-&gt;6)]-beta-D-Man-(1-&gt;4)-beta-D-GlcNAc-(1-&gt;4)-beta-D-GlcNAc)-L-asparaginyl-[protein] (N-glucan mannose isomer 9A1,2,3B1,2,3) + 4 H2O = N(4)-(alpha-D-Man-(1-&gt;3)-[alpha-D-Man-(1-&gt;3)-[alpha-D-Man-(1-&gt;6)]-alpha-D-Man-(1-&gt;6)]-beta-D-Man-(1-&gt;4)-beta-D-GlcNAc-(1-&gt;4)-beta-D-GlcNAc)-L-asparaginyl-[protein] (N-glucan mannose isomer 5A1,2) + 4 beta-D-mannose</text>
        <dbReference type="Rhea" id="RHEA:56008"/>
        <dbReference type="Rhea" id="RHEA-COMP:14356"/>
        <dbReference type="Rhea" id="RHEA-COMP:14367"/>
        <dbReference type="ChEBI" id="CHEBI:15377"/>
        <dbReference type="ChEBI" id="CHEBI:28563"/>
        <dbReference type="ChEBI" id="CHEBI:59087"/>
        <dbReference type="ChEBI" id="CHEBI:139493"/>
        <dbReference type="EC" id="3.2.1.113"/>
    </reaction>
</comment>
<feature type="active site" description="Proton donor" evidence="10">
    <location>
        <position position="164"/>
    </location>
</feature>
<feature type="binding site" evidence="11">
    <location>
        <position position="548"/>
    </location>
    <ligand>
        <name>Ca(2+)</name>
        <dbReference type="ChEBI" id="CHEBI:29108"/>
    </ligand>
</feature>
<dbReference type="GO" id="GO:0005509">
    <property type="term" value="F:calcium ion binding"/>
    <property type="evidence" value="ECO:0007669"/>
    <property type="project" value="InterPro"/>
</dbReference>
<feature type="active site" evidence="10">
    <location>
        <position position="297"/>
    </location>
</feature>